<accession>D7DHX8</accession>
<dbReference type="EMBL" id="CP002056">
    <property type="protein sequence ID" value="ADI29663.1"/>
    <property type="molecule type" value="Genomic_DNA"/>
</dbReference>
<reference evidence="3" key="1">
    <citation type="submission" date="2010-05" db="EMBL/GenBank/DDBJ databases">
        <title>Complete sequence of Methylotenera sp. 301.</title>
        <authorList>
            <person name="Lucas S."/>
            <person name="Copeland A."/>
            <person name="Lapidus A."/>
            <person name="Cheng J.-F."/>
            <person name="Bruce D."/>
            <person name="Goodwin L."/>
            <person name="Pitluck S."/>
            <person name="Clum A."/>
            <person name="Land M."/>
            <person name="Hauser L."/>
            <person name="Kyrpides N."/>
            <person name="Ivanova N."/>
            <person name="Chistoservova L."/>
            <person name="Kalyuzhnaya M."/>
            <person name="Woyke T."/>
        </authorList>
    </citation>
    <scope>NUCLEOTIDE SEQUENCE [LARGE SCALE GENOMIC DNA]</scope>
    <source>
        <strain evidence="3">301</strain>
    </source>
</reference>
<dbReference type="STRING" id="666681.M301_1280"/>
<dbReference type="InterPro" id="IPR045584">
    <property type="entry name" value="Pilin-like"/>
</dbReference>
<dbReference type="Gene3D" id="3.30.700.10">
    <property type="entry name" value="Glycoprotein, Type 4 Pilin"/>
    <property type="match status" value="1"/>
</dbReference>
<dbReference type="KEGG" id="meh:M301_1280"/>
<keyword evidence="1" id="KW-1133">Transmembrane helix</keyword>
<evidence type="ECO:0000313" key="3">
    <source>
        <dbReference type="Proteomes" id="UP000000383"/>
    </source>
</evidence>
<keyword evidence="1" id="KW-0812">Transmembrane</keyword>
<dbReference type="OrthoDB" id="5568293at2"/>
<proteinExistence type="predicted"/>
<dbReference type="eggNOG" id="COG2165">
    <property type="taxonomic scope" value="Bacteria"/>
</dbReference>
<dbReference type="NCBIfam" id="TIGR02532">
    <property type="entry name" value="IV_pilin_GFxxxE"/>
    <property type="match status" value="1"/>
</dbReference>
<dbReference type="PROSITE" id="PS00409">
    <property type="entry name" value="PROKAR_NTER_METHYL"/>
    <property type="match status" value="1"/>
</dbReference>
<organism evidence="2 3">
    <name type="scientific">Methylotenera versatilis (strain 301)</name>
    <dbReference type="NCBI Taxonomy" id="666681"/>
    <lineage>
        <taxon>Bacteria</taxon>
        <taxon>Pseudomonadati</taxon>
        <taxon>Pseudomonadota</taxon>
        <taxon>Betaproteobacteria</taxon>
        <taxon>Nitrosomonadales</taxon>
        <taxon>Methylophilaceae</taxon>
        <taxon>Methylotenera</taxon>
    </lineage>
</organism>
<evidence type="ECO:0000256" key="1">
    <source>
        <dbReference type="SAM" id="Phobius"/>
    </source>
</evidence>
<dbReference type="InterPro" id="IPR012902">
    <property type="entry name" value="N_methyl_site"/>
</dbReference>
<dbReference type="Pfam" id="PF07963">
    <property type="entry name" value="N_methyl"/>
    <property type="match status" value="1"/>
</dbReference>
<keyword evidence="1" id="KW-0472">Membrane</keyword>
<keyword evidence="3" id="KW-1185">Reference proteome</keyword>
<gene>
    <name evidence="2" type="ordered locus">M301_1280</name>
</gene>
<reference evidence="2 3" key="2">
    <citation type="journal article" date="2011" name="J. Bacteriol.">
        <title>Genomes of three methylotrophs from a single niche uncover genetic and metabolic divergence of Methylophilaceae.</title>
        <authorList>
            <person name="Lapidus A."/>
            <person name="Clum A."/>
            <person name="Labutti K."/>
            <person name="Kaluzhnaya M.G."/>
            <person name="Lim S."/>
            <person name="Beck D.A."/>
            <person name="Glavina Del Rio T."/>
            <person name="Nolan M."/>
            <person name="Mavromatis K."/>
            <person name="Huntemann M."/>
            <person name="Lucas S."/>
            <person name="Lidstrom M.E."/>
            <person name="Ivanova N."/>
            <person name="Chistoserdova L."/>
        </authorList>
    </citation>
    <scope>NUCLEOTIDE SEQUENCE [LARGE SCALE GENOMIC DNA]</scope>
    <source>
        <strain evidence="2 3">301</strain>
    </source>
</reference>
<protein>
    <submittedName>
        <fullName evidence="2">General secretion pathway protein H</fullName>
    </submittedName>
</protein>
<name>D7DHX8_METV0</name>
<feature type="transmembrane region" description="Helical" evidence="1">
    <location>
        <begin position="20"/>
        <end position="41"/>
    </location>
</feature>
<dbReference type="Proteomes" id="UP000000383">
    <property type="component" value="Chromosome"/>
</dbReference>
<dbReference type="RefSeq" id="WP_013147977.1">
    <property type="nucleotide sequence ID" value="NC_014207.1"/>
</dbReference>
<evidence type="ECO:0000313" key="2">
    <source>
        <dbReference type="EMBL" id="ADI29663.1"/>
    </source>
</evidence>
<dbReference type="HOGENOM" id="CLU_098637_3_2_4"/>
<sequence>MNNTKHFSAFNLTKINHAKGFTLIELIVVILILAILAAIALPRFTNLQKDARIAKLNAARGSVAASSALVHATILARNNLADAAACPGGGGTADNTTNVCTEAGLIGVVFSYPDVTTIGTAGLLSAAGLTTSFNPTLAELNGDGYNYTETGTVATFQIQGAPTPANCQFTYTEPASANTSPVITPAVTTGC</sequence>
<dbReference type="SUPFAM" id="SSF54523">
    <property type="entry name" value="Pili subunits"/>
    <property type="match status" value="1"/>
</dbReference>
<dbReference type="AlphaFoldDB" id="D7DHX8"/>